<evidence type="ECO:0000313" key="3">
    <source>
        <dbReference type="Proteomes" id="UP000003163"/>
    </source>
</evidence>
<dbReference type="Proteomes" id="UP000003163">
    <property type="component" value="Unassembled WGS sequence"/>
</dbReference>
<reference evidence="2 3" key="1">
    <citation type="submission" date="2011-08" db="EMBL/GenBank/DDBJ databases">
        <authorList>
            <person name="Liu Z.J."/>
            <person name="Shi F.L."/>
            <person name="Lu J.Q."/>
            <person name="Li M."/>
            <person name="Wang Z.L."/>
        </authorList>
    </citation>
    <scope>NUCLEOTIDE SEQUENCE [LARGE SCALE GENOMIC DNA]</scope>
    <source>
        <strain evidence="2 3">USNM 41457</strain>
    </source>
</reference>
<reference evidence="3" key="2">
    <citation type="submission" date="2015-07" db="EMBL/GenBank/DDBJ databases">
        <title>Contrasting host-pathogen interactions and genome evolution in two generalist and specialist microsporidian pathogens of mosquitoes.</title>
        <authorList>
            <consortium name="The Broad Institute Genomics Platform"/>
            <consortium name="The Broad Institute Genome Sequencing Center for Infectious Disease"/>
            <person name="Cuomo C.A."/>
            <person name="Sanscrainte N.D."/>
            <person name="Goldberg J.M."/>
            <person name="Heiman D."/>
            <person name="Young S."/>
            <person name="Zeng Q."/>
            <person name="Becnel J.J."/>
            <person name="Birren B.W."/>
        </authorList>
    </citation>
    <scope>NUCLEOTIDE SEQUENCE [LARGE SCALE GENOMIC DNA]</scope>
    <source>
        <strain evidence="3">USNM 41457</strain>
    </source>
</reference>
<gene>
    <name evidence="2" type="ORF">EDEG_00691</name>
</gene>
<dbReference type="Pfam" id="PF08155">
    <property type="entry name" value="NOGCT"/>
    <property type="match status" value="1"/>
</dbReference>
<dbReference type="InParanoid" id="J9DBX4"/>
<dbReference type="STRING" id="1003232.J9DBX4"/>
<dbReference type="InterPro" id="IPR012973">
    <property type="entry name" value="NOG_C"/>
</dbReference>
<dbReference type="AlphaFoldDB" id="J9DBX4"/>
<comment type="caution">
    <text evidence="2">The sequence shown here is derived from an EMBL/GenBank/DDBJ whole genome shotgun (WGS) entry which is preliminary data.</text>
</comment>
<dbReference type="OrthoDB" id="415015at2759"/>
<name>J9DBX4_EDHAE</name>
<protein>
    <recommendedName>
        <fullName evidence="1">NOG C-terminal domain-containing protein</fullName>
    </recommendedName>
</protein>
<dbReference type="EMBL" id="AFBI03000008">
    <property type="protein sequence ID" value="EJW05226.1"/>
    <property type="molecule type" value="Genomic_DNA"/>
</dbReference>
<dbReference type="HOGENOM" id="CLU_1165795_0_0_1"/>
<organism evidence="2 3">
    <name type="scientific">Edhazardia aedis (strain USNM 41457)</name>
    <name type="common">Microsporidian parasite</name>
    <dbReference type="NCBI Taxonomy" id="1003232"/>
    <lineage>
        <taxon>Eukaryota</taxon>
        <taxon>Fungi</taxon>
        <taxon>Fungi incertae sedis</taxon>
        <taxon>Microsporidia</taxon>
        <taxon>Edhazardia</taxon>
    </lineage>
</organism>
<evidence type="ECO:0000313" key="2">
    <source>
        <dbReference type="EMBL" id="EJW05226.1"/>
    </source>
</evidence>
<keyword evidence="3" id="KW-1185">Reference proteome</keyword>
<feature type="domain" description="NOG C-terminal" evidence="1">
    <location>
        <begin position="88"/>
        <end position="121"/>
    </location>
</feature>
<dbReference type="VEuPathDB" id="MicrosporidiaDB:EDEG_00691"/>
<evidence type="ECO:0000259" key="1">
    <source>
        <dbReference type="Pfam" id="PF08155"/>
    </source>
</evidence>
<proteinExistence type="predicted"/>
<sequence length="238" mass="28636">MLISFLIEREFVFMSTENNINVDEVKKIACKKILHKRLEKKLNSTQIDSIKSRIQIVKPSVIHKQEESLFRSDIVELESHKFEKDRKNYFFDDCEKYVCENKYDIIPEIYNGKNIYDFIDTNAAEMFEKIENDENSKNTLRTYDIFTKEERKYIETIGKRKREKEILSSFNNRATIPIRWIDNRVKNVVEDVLPPKPATITHEKPPKIDNEFKKPLRYFEKRPKHIFRARSKKGLRRK</sequence>
<accession>J9DBX4</accession>